<dbReference type="RefSeq" id="WP_012809901.1">
    <property type="nucleotide sequence ID" value="NC_013205.1"/>
</dbReference>
<dbReference type="EMBL" id="CP001727">
    <property type="protein sequence ID" value="ACV57535.1"/>
    <property type="molecule type" value="Genomic_DNA"/>
</dbReference>
<dbReference type="KEGG" id="aac:Aaci_0477"/>
<protein>
    <submittedName>
        <fullName evidence="1">Uncharacterized protein</fullName>
    </submittedName>
</protein>
<organism evidence="1 2">
    <name type="scientific">Alicyclobacillus acidocaldarius subsp. acidocaldarius (strain ATCC 27009 / DSM 446 / BCRC 14685 / JCM 5260 / KCTC 1825 / NBRC 15652 / NCIMB 11725 / NRRL B-14509 / 104-IA)</name>
    <name type="common">Bacillus acidocaldarius</name>
    <dbReference type="NCBI Taxonomy" id="521098"/>
    <lineage>
        <taxon>Bacteria</taxon>
        <taxon>Bacillati</taxon>
        <taxon>Bacillota</taxon>
        <taxon>Bacilli</taxon>
        <taxon>Bacillales</taxon>
        <taxon>Alicyclobacillaceae</taxon>
        <taxon>Alicyclobacillus</taxon>
    </lineage>
</organism>
<dbReference type="eggNOG" id="ENOG502Z7MH">
    <property type="taxonomic scope" value="Bacteria"/>
</dbReference>
<dbReference type="AlphaFoldDB" id="C8WSA1"/>
<evidence type="ECO:0000313" key="1">
    <source>
        <dbReference type="EMBL" id="ACV57535.1"/>
    </source>
</evidence>
<evidence type="ECO:0000313" key="2">
    <source>
        <dbReference type="Proteomes" id="UP000001917"/>
    </source>
</evidence>
<proteinExistence type="predicted"/>
<dbReference type="STRING" id="521098.Aaci_0477"/>
<dbReference type="Proteomes" id="UP000001917">
    <property type="component" value="Chromosome"/>
</dbReference>
<reference evidence="1 2" key="2">
    <citation type="journal article" date="2010" name="Stand. Genomic Sci.">
        <title>Complete genome sequence of Alicyclobacillus acidocaldarius type strain (104-IA).</title>
        <authorList>
            <person name="Mavromatis K."/>
            <person name="Sikorski J."/>
            <person name="Lapidus A."/>
            <person name="Glavina Del Rio T."/>
            <person name="Copeland A."/>
            <person name="Tice H."/>
            <person name="Cheng J.F."/>
            <person name="Lucas S."/>
            <person name="Chen F."/>
            <person name="Nolan M."/>
            <person name="Bruce D."/>
            <person name="Goodwin L."/>
            <person name="Pitluck S."/>
            <person name="Ivanova N."/>
            <person name="Ovchinnikova G."/>
            <person name="Pati A."/>
            <person name="Chen A."/>
            <person name="Palaniappan K."/>
            <person name="Land M."/>
            <person name="Hauser L."/>
            <person name="Chang Y.J."/>
            <person name="Jeffries C.D."/>
            <person name="Chain P."/>
            <person name="Meincke L."/>
            <person name="Sims D."/>
            <person name="Chertkov O."/>
            <person name="Han C."/>
            <person name="Brettin T."/>
            <person name="Detter J.C."/>
            <person name="Wahrenburg C."/>
            <person name="Rohde M."/>
            <person name="Pukall R."/>
            <person name="Goker M."/>
            <person name="Bristow J."/>
            <person name="Eisen J.A."/>
            <person name="Markowitz V."/>
            <person name="Hugenholtz P."/>
            <person name="Klenk H.P."/>
            <person name="Kyrpides N.C."/>
        </authorList>
    </citation>
    <scope>NUCLEOTIDE SEQUENCE [LARGE SCALE GENOMIC DNA]</scope>
    <source>
        <strain evidence="2">ATCC 27009 / DSM 446 / BCRC 14685 / JCM 5260 / KCTC 1825 / NBRC 15652 / NCIMB 11725 / NRRL B-14509 / 104-IA</strain>
    </source>
</reference>
<name>C8WSA1_ALIAD</name>
<gene>
    <name evidence="1" type="ordered locus">Aaci_0477</name>
</gene>
<accession>C8WSA1</accession>
<dbReference type="HOGENOM" id="CLU_084129_0_0_9"/>
<sequence length="275" mass="30436">MTTLAQYDPNLLQKLGLTVEQAQELEAQGISLEQYAETMQDAAQLEENAEILPVRYRIVAQAAAFQNEATGEIIQKLRVRVPFFHTSRGLFAPQNEGESAPPLCTSHDGKLGRYVADDGLISYRKCQGCPFDQFGSDPNGGRGKACKTVRRIYLLEENSQVPAILGLPPSSHRAWDQFVSALRFRGQLVSSYEIELSLETKRNGAFVWSQLQPPKIIRELSPAEKFRVVSIGKELEARHKTITMGIEDYLQVNVENSNGATAEETAQGETAGHTA</sequence>
<reference evidence="2" key="1">
    <citation type="submission" date="2009-09" db="EMBL/GenBank/DDBJ databases">
        <title>The complete chromosome of Alicyclobacillus acidocaldarius subsp. acidocaldarius DSM 446.</title>
        <authorList>
            <consortium name="US DOE Joint Genome Institute (JGI-PGF)"/>
            <person name="Lucas S."/>
            <person name="Copeland A."/>
            <person name="Lapidus A."/>
            <person name="Glavina del Rio T."/>
            <person name="Dalin E."/>
            <person name="Tice H."/>
            <person name="Bruce D."/>
            <person name="Goodwin L."/>
            <person name="Pitluck S."/>
            <person name="Kyrpides N."/>
            <person name="Mavromatis K."/>
            <person name="Ivanova N."/>
            <person name="Ovchinnikova G."/>
            <person name="Chertkov O."/>
            <person name="Sims D."/>
            <person name="Brettin T."/>
            <person name="Detter J.C."/>
            <person name="Han C."/>
            <person name="Larimer F."/>
            <person name="Land M."/>
            <person name="Hauser L."/>
            <person name="Markowitz V."/>
            <person name="Cheng J.-F."/>
            <person name="Hugenholtz P."/>
            <person name="Woyke T."/>
            <person name="Wu D."/>
            <person name="Pukall R."/>
            <person name="Klenk H.-P."/>
            <person name="Eisen J.A."/>
        </authorList>
    </citation>
    <scope>NUCLEOTIDE SEQUENCE [LARGE SCALE GENOMIC DNA]</scope>
    <source>
        <strain evidence="2">ATCC 27009 / DSM 446 / BCRC 14685 / JCM 5260 / KCTC 1825 / NBRC 15652 / NCIMB 11725 / NRRL B-14509 / 104-IA</strain>
    </source>
</reference>
<keyword evidence="2" id="KW-1185">Reference proteome</keyword>